<name>A0A917HJQ6_9BACL</name>
<keyword evidence="1" id="KW-0175">Coiled coil</keyword>
<dbReference type="SUPFAM" id="SSF144284">
    <property type="entry name" value="Sec2 N-terminal region"/>
    <property type="match status" value="1"/>
</dbReference>
<accession>A0A917HJQ6</accession>
<evidence type="ECO:0000256" key="2">
    <source>
        <dbReference type="SAM" id="Phobius"/>
    </source>
</evidence>
<evidence type="ECO:0000313" key="4">
    <source>
        <dbReference type="Proteomes" id="UP000600247"/>
    </source>
</evidence>
<reference evidence="3 4" key="1">
    <citation type="journal article" date="2014" name="Int. J. Syst. Evol. Microbiol.">
        <title>Complete genome sequence of Corynebacterium casei LMG S-19264T (=DSM 44701T), isolated from a smear-ripened cheese.</title>
        <authorList>
            <consortium name="US DOE Joint Genome Institute (JGI-PGF)"/>
            <person name="Walter F."/>
            <person name="Albersmeier A."/>
            <person name="Kalinowski J."/>
            <person name="Ruckert C."/>
        </authorList>
    </citation>
    <scope>NUCLEOTIDE SEQUENCE [LARGE SCALE GENOMIC DNA]</scope>
    <source>
        <strain evidence="3 4">CGMCC 1.15286</strain>
    </source>
</reference>
<sequence length="303" mass="33143">MANADMEKESYNGFERMMFFVTPILFVVVLIGVVYILYNADMRNSMLKLGNSIPVLRNVLPEAKQSTGGSDDQQLKSDNMGRKIEDLQAQLTEKENELAQTAQQKTAQEQELKNLQTELDQLTKASEKKGLEDEQYQAKIQELAGMYGKITPSKAAPILQAMTLEDMVLVLEAMRPDDRVRVMEKMNPKTAADATVMLKDTVPAKDRQIAALQADLKKAQAAANATKQPSSTLDTAQLNATFSAMDAKSAAQLLIAMADVSPSKVLRILNGVDDNTRSAIVAGMSGINEKLTAQLVSKLMTGK</sequence>
<comment type="caution">
    <text evidence="3">The sequence shown here is derived from an EMBL/GenBank/DDBJ whole genome shotgun (WGS) entry which is preliminary data.</text>
</comment>
<feature type="transmembrane region" description="Helical" evidence="2">
    <location>
        <begin position="17"/>
        <end position="38"/>
    </location>
</feature>
<protein>
    <recommendedName>
        <fullName evidence="5">MgtE protein</fullName>
    </recommendedName>
</protein>
<dbReference type="AlphaFoldDB" id="A0A917HJQ6"/>
<evidence type="ECO:0008006" key="5">
    <source>
        <dbReference type="Google" id="ProtNLM"/>
    </source>
</evidence>
<keyword evidence="2" id="KW-1133">Transmembrane helix</keyword>
<keyword evidence="2" id="KW-0472">Membrane</keyword>
<keyword evidence="4" id="KW-1185">Reference proteome</keyword>
<evidence type="ECO:0000256" key="1">
    <source>
        <dbReference type="SAM" id="Coils"/>
    </source>
</evidence>
<feature type="coiled-coil region" evidence="1">
    <location>
        <begin position="77"/>
        <end position="132"/>
    </location>
</feature>
<dbReference type="RefSeq" id="WP_188891202.1">
    <property type="nucleotide sequence ID" value="NZ_BMHY01000009.1"/>
</dbReference>
<proteinExistence type="predicted"/>
<evidence type="ECO:0000313" key="3">
    <source>
        <dbReference type="EMBL" id="GGG80794.1"/>
    </source>
</evidence>
<gene>
    <name evidence="3" type="ORF">GCM10010918_42450</name>
</gene>
<dbReference type="SUPFAM" id="SSF158791">
    <property type="entry name" value="MgtE N-terminal domain-like"/>
    <property type="match status" value="1"/>
</dbReference>
<dbReference type="EMBL" id="BMHY01000009">
    <property type="protein sequence ID" value="GGG80794.1"/>
    <property type="molecule type" value="Genomic_DNA"/>
</dbReference>
<organism evidence="3 4">
    <name type="scientific">Paenibacillus radicis</name>
    <name type="common">ex Gao et al. 2016</name>
    <dbReference type="NCBI Taxonomy" id="1737354"/>
    <lineage>
        <taxon>Bacteria</taxon>
        <taxon>Bacillati</taxon>
        <taxon>Bacillota</taxon>
        <taxon>Bacilli</taxon>
        <taxon>Bacillales</taxon>
        <taxon>Paenibacillaceae</taxon>
        <taxon>Paenibacillus</taxon>
    </lineage>
</organism>
<dbReference type="Proteomes" id="UP000600247">
    <property type="component" value="Unassembled WGS sequence"/>
</dbReference>
<keyword evidence="2" id="KW-0812">Transmembrane</keyword>